<dbReference type="RefSeq" id="WP_342810130.1">
    <property type="nucleotide sequence ID" value="NZ_JAOPJZ010000023.1"/>
</dbReference>
<dbReference type="EMBL" id="JAOPJZ010000023">
    <property type="protein sequence ID" value="MCU4753823.1"/>
    <property type="molecule type" value="Genomic_DNA"/>
</dbReference>
<dbReference type="InterPro" id="IPR008964">
    <property type="entry name" value="Invasin/intimin_cell_adhesion"/>
</dbReference>
<dbReference type="SUPFAM" id="SSF49373">
    <property type="entry name" value="Invasin/intimin cell-adhesion fragments"/>
    <property type="match status" value="1"/>
</dbReference>
<feature type="region of interest" description="Disordered" evidence="2">
    <location>
        <begin position="306"/>
        <end position="337"/>
    </location>
</feature>
<protein>
    <submittedName>
        <fullName evidence="5">Ig-like domain-containing protein</fullName>
    </submittedName>
</protein>
<keyword evidence="3" id="KW-1133">Transmembrane helix</keyword>
<dbReference type="Gene3D" id="2.60.40.10">
    <property type="entry name" value="Immunoglobulins"/>
    <property type="match status" value="3"/>
</dbReference>
<comment type="caution">
    <text evidence="5">The sequence shown here is derived from an EMBL/GenBank/DDBJ whole genome shotgun (WGS) entry which is preliminary data.</text>
</comment>
<dbReference type="InterPro" id="IPR013783">
    <property type="entry name" value="Ig-like_fold"/>
</dbReference>
<keyword evidence="6" id="KW-1185">Reference proteome</keyword>
<evidence type="ECO:0000313" key="5">
    <source>
        <dbReference type="EMBL" id="MCU4753823.1"/>
    </source>
</evidence>
<dbReference type="Pfam" id="PF02369">
    <property type="entry name" value="Big_1"/>
    <property type="match status" value="1"/>
</dbReference>
<dbReference type="InterPro" id="IPR011635">
    <property type="entry name" value="CARDB"/>
</dbReference>
<feature type="domain" description="Big-1" evidence="4">
    <location>
        <begin position="279"/>
        <end position="368"/>
    </location>
</feature>
<evidence type="ECO:0000256" key="3">
    <source>
        <dbReference type="SAM" id="Phobius"/>
    </source>
</evidence>
<reference evidence="5 6" key="1">
    <citation type="submission" date="2022-09" db="EMBL/GenBank/DDBJ databases">
        <title>Enrichment on poylsaccharides allowed isolation of novel metabolic and taxonomic groups of Haloarchaea.</title>
        <authorList>
            <person name="Sorokin D.Y."/>
            <person name="Elcheninov A.G."/>
            <person name="Khizhniak T.V."/>
            <person name="Kolganova T.V."/>
            <person name="Kublanov I.V."/>
        </authorList>
    </citation>
    <scope>NUCLEOTIDE SEQUENCE [LARGE SCALE GENOMIC DNA]</scope>
    <source>
        <strain evidence="5 6">AArc-curdl1</strain>
    </source>
</reference>
<evidence type="ECO:0000256" key="1">
    <source>
        <dbReference type="ARBA" id="ARBA00010116"/>
    </source>
</evidence>
<keyword evidence="3" id="KW-0472">Membrane</keyword>
<proteinExistence type="inferred from homology"/>
<comment type="similarity">
    <text evidence="1">Belongs to the intimin/invasin family.</text>
</comment>
<evidence type="ECO:0000256" key="2">
    <source>
        <dbReference type="SAM" id="MobiDB-lite"/>
    </source>
</evidence>
<dbReference type="AlphaFoldDB" id="A0AAP3E7F5"/>
<organism evidence="5 6">
    <name type="scientific">Natronosalvus hydrolyticus</name>
    <dbReference type="NCBI Taxonomy" id="2979988"/>
    <lineage>
        <taxon>Archaea</taxon>
        <taxon>Methanobacteriati</taxon>
        <taxon>Methanobacteriota</taxon>
        <taxon>Stenosarchaea group</taxon>
        <taxon>Halobacteria</taxon>
        <taxon>Halobacteriales</taxon>
        <taxon>Natrialbaceae</taxon>
        <taxon>Natronosalvus</taxon>
    </lineage>
</organism>
<sequence>MIRRGEERAVSTIIGAVLILGILVTALALYQVNVVPDDNRAVEYEHHQGVQSQLLDVRNGLVNAPDRRVGSYSVALGTTYPTRTFTINPPPSSGTLETVGENRTIRLENVEVEGGDVGDYWNERELEFNTSSLVYQPRYNEYRNAPTIVYENSVLYNEQNGGQAALSGQRLIDGNTIQLVLLEGEYSSSQSGTVAVDFETVSASSNTINLSATNNDNITIQVPSELNESVWNRLLDDGATASAGADGYVEIELDGNSYDLQIAKVGLGSNYQDGKDGEAYLTVVDPPRSTIQQGDSTRMTVEVRDGYNNPVSGVKVNGSTDGDGTLEPTSASSNSKGQVTFQYTAEEPDNDEVTLEANFTSNSSEYQRVTETIEVREGSSGGSGGGGTYTVAWDVDTIDGEPGMSCEGSACTFNLAQSPVDLTMNTTSAVSGANVDYSLEFVTLPGIATLSPSSGETDTNGEHVTTLSEDGATNDDVVRVHANSGGSGDTLRVEFEQGAIFDVTIDDSNSPVAPGEMLEVNVTVENTGSEEGTQNIAFDFDDDGTINDEENLTLGSGDSKQLTFTYDTTGEAEGEYDVRISSDDDTDVDTVTIGENVPYFDVQIDETNDPVAEGDTLEVTTTITNTGDVEDTQTIELDFEGGQVDSQEVTLAGGADDTVTLTYTTEVGDAGDREVVVSSEDDSDSTTVTVFESGGVNFTAGDVDVDNTSQTFTFDASPLGNNDEATIDLSDPQDNGGIDYSGDDVEVSVSGSVSSAEYDRDAQEIRFSPQGNADGTWTVTISGIEVVGEPGTSYWVEYRDNLNNEDGDFFQITD</sequence>
<accession>A0AAP3E7F5</accession>
<keyword evidence="3" id="KW-0812">Transmembrane</keyword>
<dbReference type="Pfam" id="PF07705">
    <property type="entry name" value="CARDB"/>
    <property type="match status" value="1"/>
</dbReference>
<dbReference type="SMART" id="SM00634">
    <property type="entry name" value="BID_1"/>
    <property type="match status" value="1"/>
</dbReference>
<evidence type="ECO:0000313" key="6">
    <source>
        <dbReference type="Proteomes" id="UP001321047"/>
    </source>
</evidence>
<feature type="transmembrane region" description="Helical" evidence="3">
    <location>
        <begin position="12"/>
        <end position="30"/>
    </location>
</feature>
<evidence type="ECO:0000259" key="4">
    <source>
        <dbReference type="SMART" id="SM00634"/>
    </source>
</evidence>
<name>A0AAP3E7F5_9EURY</name>
<dbReference type="Proteomes" id="UP001321047">
    <property type="component" value="Unassembled WGS sequence"/>
</dbReference>
<dbReference type="InterPro" id="IPR003344">
    <property type="entry name" value="Big_1_dom"/>
</dbReference>
<feature type="compositionally biased region" description="Polar residues" evidence="2">
    <location>
        <begin position="317"/>
        <end position="337"/>
    </location>
</feature>
<gene>
    <name evidence="5" type="ORF">OB919_17860</name>
</gene>